<keyword evidence="6" id="KW-1185">Reference proteome</keyword>
<dbReference type="Gene3D" id="1.25.40.420">
    <property type="match status" value="1"/>
</dbReference>
<dbReference type="SMART" id="SM00225">
    <property type="entry name" value="BTB"/>
    <property type="match status" value="1"/>
</dbReference>
<accession>A0AAV9ISY2</accession>
<dbReference type="InterPro" id="IPR011043">
    <property type="entry name" value="Gal_Oxase/kelch_b-propeller"/>
</dbReference>
<proteinExistence type="predicted"/>
<dbReference type="InterPro" id="IPR051568">
    <property type="entry name" value="LZTR1/Attractin"/>
</dbReference>
<reference evidence="5 6" key="1">
    <citation type="submission" date="2022-07" db="EMBL/GenBank/DDBJ databases">
        <title>Genome-wide signatures of adaptation to extreme environments.</title>
        <authorList>
            <person name="Cho C.H."/>
            <person name="Yoon H.S."/>
        </authorList>
    </citation>
    <scope>NUCLEOTIDE SEQUENCE [LARGE SCALE GENOMIC DNA]</scope>
    <source>
        <strain evidence="5 6">DBV 063 E5</strain>
    </source>
</reference>
<evidence type="ECO:0000256" key="1">
    <source>
        <dbReference type="ARBA" id="ARBA00022441"/>
    </source>
</evidence>
<dbReference type="EMBL" id="JANCYW010000004">
    <property type="protein sequence ID" value="KAK4535193.1"/>
    <property type="molecule type" value="Genomic_DNA"/>
</dbReference>
<dbReference type="InterPro" id="IPR000210">
    <property type="entry name" value="BTB/POZ_dom"/>
</dbReference>
<feature type="domain" description="BTB" evidence="4">
    <location>
        <begin position="661"/>
        <end position="723"/>
    </location>
</feature>
<protein>
    <recommendedName>
        <fullName evidence="4">BTB domain-containing protein</fullName>
    </recommendedName>
</protein>
<dbReference type="CDD" id="cd14733">
    <property type="entry name" value="BACK"/>
    <property type="match status" value="1"/>
</dbReference>
<dbReference type="GO" id="GO:0005794">
    <property type="term" value="C:Golgi apparatus"/>
    <property type="evidence" value="ECO:0007669"/>
    <property type="project" value="TreeGrafter"/>
</dbReference>
<sequence>MSYSGNMRPEWLAMESVLSPRQRFLEQRGRYFGSRGNDARTAGGYTVPPSRSAPTPNTLGGRKRPRVSGAMPTRPTPSTSSSDVGDHCTDVCAPTYAYGSAQRPVRWNAVPPDPSLAYLFGGRAGHAMAAVHHRVYIFGGYNVLRGNDAAETVPVTGVEERTSPDGQRRIRHFSDLVEFDADSRRWRLVGGALPTTARPAPRRHASMVCFRNALYVYGGFNADDQVLGDLWCCDLNAGGEWRRMDVTMETSAAGAPGREITGIVAPADSAAIPAPPGEHSGPGSRRYVWLDGVGLVSYVDEAVARSGRAEHTAVVYKNFMVVFGGYDGRRKVNSTLVFDLHTHRWLVVKALLECHTHGRVGIDYPHRRCKHSAVVYRHRMYVFGGFQYRDGANYACSDMFVLNLDTWLWEGPVLMHGQPPAAMQGHRAVACLDSMYVFGGKIRADGTTALPPPPPSGGNPSTPPELRSSGLSRHIWQYRFDVCKWFRVPVERAPGGASRMPRAVPVPRQLHGMAVTGEDNPRACTIYLFGGMDREKERFFGDMHELRGLLAFGHQLQPRCALCTDLERALNQPEWADVEFALTAESTEEDWVGHTDTTIAGVLVNASATATTTLSSADTASSTHVAAAPDVRSETGDTASAEESPEAHRAPPPSTAATVRFFAHRVILAARSEYFANMFRSGLLESCSSTAHARLTIPIADVSPSVFWAMLRYLYTGQVVFPDRLQADASDAAASAEQRGRFALRLLQAADRFGLETLCSTCVSLVERAITIHNVAFVLEVSASGLQGTSGLKSYCLSFIVHNFRRVIETDSWHQLLRRDPGGLGQEVLRAYYESTHTESTNSRTL</sequence>
<evidence type="ECO:0000256" key="2">
    <source>
        <dbReference type="ARBA" id="ARBA00022737"/>
    </source>
</evidence>
<dbReference type="PROSITE" id="PS50097">
    <property type="entry name" value="BTB"/>
    <property type="match status" value="1"/>
</dbReference>
<feature type="compositionally biased region" description="Low complexity" evidence="3">
    <location>
        <begin position="72"/>
        <end position="82"/>
    </location>
</feature>
<keyword evidence="2" id="KW-0677">Repeat</keyword>
<gene>
    <name evidence="5" type="ORF">CDCA_CDCA04G1218</name>
</gene>
<keyword evidence="1" id="KW-0880">Kelch repeat</keyword>
<feature type="region of interest" description="Disordered" evidence="3">
    <location>
        <begin position="31"/>
        <end position="86"/>
    </location>
</feature>
<dbReference type="Pfam" id="PF00651">
    <property type="entry name" value="BTB"/>
    <property type="match status" value="1"/>
</dbReference>
<dbReference type="SUPFAM" id="SSF50965">
    <property type="entry name" value="Galactose oxidase, central domain"/>
    <property type="match status" value="1"/>
</dbReference>
<dbReference type="InterPro" id="IPR011333">
    <property type="entry name" value="SKP1/BTB/POZ_sf"/>
</dbReference>
<dbReference type="Gene3D" id="3.30.710.10">
    <property type="entry name" value="Potassium Channel Kv1.1, Chain A"/>
    <property type="match status" value="1"/>
</dbReference>
<organism evidence="5 6">
    <name type="scientific">Cyanidium caldarium</name>
    <name type="common">Red alga</name>
    <dbReference type="NCBI Taxonomy" id="2771"/>
    <lineage>
        <taxon>Eukaryota</taxon>
        <taxon>Rhodophyta</taxon>
        <taxon>Bangiophyceae</taxon>
        <taxon>Cyanidiales</taxon>
        <taxon>Cyanidiaceae</taxon>
        <taxon>Cyanidium</taxon>
    </lineage>
</organism>
<feature type="compositionally biased region" description="Pro residues" evidence="3">
    <location>
        <begin position="450"/>
        <end position="463"/>
    </location>
</feature>
<dbReference type="Pfam" id="PF24681">
    <property type="entry name" value="Kelch_KLHDC2_KLHL20_DRC7"/>
    <property type="match status" value="1"/>
</dbReference>
<dbReference type="CDD" id="cd18186">
    <property type="entry name" value="BTB_POZ_ZBTB_KLHL-like"/>
    <property type="match status" value="1"/>
</dbReference>
<feature type="region of interest" description="Disordered" evidence="3">
    <location>
        <begin position="618"/>
        <end position="654"/>
    </location>
</feature>
<name>A0AAV9ISY2_CYACA</name>
<dbReference type="AlphaFoldDB" id="A0AAV9ISY2"/>
<dbReference type="InterPro" id="IPR015915">
    <property type="entry name" value="Kelch-typ_b-propeller"/>
</dbReference>
<evidence type="ECO:0000259" key="4">
    <source>
        <dbReference type="PROSITE" id="PS50097"/>
    </source>
</evidence>
<dbReference type="Gene3D" id="2.120.10.80">
    <property type="entry name" value="Kelch-type beta propeller"/>
    <property type="match status" value="2"/>
</dbReference>
<evidence type="ECO:0000256" key="3">
    <source>
        <dbReference type="SAM" id="MobiDB-lite"/>
    </source>
</evidence>
<evidence type="ECO:0000313" key="5">
    <source>
        <dbReference type="EMBL" id="KAK4535193.1"/>
    </source>
</evidence>
<dbReference type="Proteomes" id="UP001301350">
    <property type="component" value="Unassembled WGS sequence"/>
</dbReference>
<dbReference type="SUPFAM" id="SSF117281">
    <property type="entry name" value="Kelch motif"/>
    <property type="match status" value="1"/>
</dbReference>
<feature type="region of interest" description="Disordered" evidence="3">
    <location>
        <begin position="447"/>
        <end position="468"/>
    </location>
</feature>
<comment type="caution">
    <text evidence="5">The sequence shown here is derived from an EMBL/GenBank/DDBJ whole genome shotgun (WGS) entry which is preliminary data.</text>
</comment>
<dbReference type="PANTHER" id="PTHR46376">
    <property type="entry name" value="LEUCINE-ZIPPER-LIKE TRANSCRIPTIONAL REGULATOR 1"/>
    <property type="match status" value="1"/>
</dbReference>
<dbReference type="PANTHER" id="PTHR46376:SF1">
    <property type="entry name" value="LEUCINE-ZIPPER-LIKE TRANSCRIPTIONAL REGULATOR 1"/>
    <property type="match status" value="1"/>
</dbReference>
<evidence type="ECO:0000313" key="6">
    <source>
        <dbReference type="Proteomes" id="UP001301350"/>
    </source>
</evidence>
<dbReference type="SUPFAM" id="SSF54695">
    <property type="entry name" value="POZ domain"/>
    <property type="match status" value="1"/>
</dbReference>